<dbReference type="InterPro" id="IPR009288">
    <property type="entry name" value="AIG2-like_dom"/>
</dbReference>
<feature type="domain" description="Gamma-glutamylcyclotransferase AIG2-like" evidence="1">
    <location>
        <begin position="11"/>
        <end position="113"/>
    </location>
</feature>
<evidence type="ECO:0000259" key="1">
    <source>
        <dbReference type="Pfam" id="PF06094"/>
    </source>
</evidence>
<name>A0A1R4JLC2_9MICC</name>
<dbReference type="SUPFAM" id="SSF110857">
    <property type="entry name" value="Gamma-glutamyl cyclotransferase-like"/>
    <property type="match status" value="1"/>
</dbReference>
<protein>
    <recommendedName>
        <fullName evidence="1">Gamma-glutamylcyclotransferase AIG2-like domain-containing protein</fullName>
    </recommendedName>
</protein>
<dbReference type="RefSeq" id="WP_210386727.1">
    <property type="nucleotide sequence ID" value="NZ_FUKP01000063.1"/>
</dbReference>
<sequence length="122" mass="13334">MSVPPQDHLLAAYGTLRPGEPNEHIMEGMDGTWTPALIRARLYPSGVGRAEGYPGVVLDPAADPVPVQLFASADLPEQWDRLDDFEGPGYRRVPVQVEVPVEEETVTAWIYELVPEAVPAEG</sequence>
<dbReference type="InterPro" id="IPR013024">
    <property type="entry name" value="GGCT-like"/>
</dbReference>
<dbReference type="CDD" id="cd06661">
    <property type="entry name" value="GGCT_like"/>
    <property type="match status" value="1"/>
</dbReference>
<proteinExistence type="predicted"/>
<evidence type="ECO:0000313" key="2">
    <source>
        <dbReference type="EMBL" id="SJN32809.1"/>
    </source>
</evidence>
<dbReference type="Gene3D" id="3.10.490.10">
    <property type="entry name" value="Gamma-glutamyl cyclotransferase-like"/>
    <property type="match status" value="1"/>
</dbReference>
<reference evidence="2 3" key="1">
    <citation type="submission" date="2017-02" db="EMBL/GenBank/DDBJ databases">
        <authorList>
            <person name="Peterson S.W."/>
        </authorList>
    </citation>
    <scope>NUCLEOTIDE SEQUENCE [LARGE SCALE GENOMIC DNA]</scope>
    <source>
        <strain evidence="2 3">2B3F</strain>
    </source>
</reference>
<organism evidence="2 3">
    <name type="scientific">Micrococcus lylae</name>
    <dbReference type="NCBI Taxonomy" id="1273"/>
    <lineage>
        <taxon>Bacteria</taxon>
        <taxon>Bacillati</taxon>
        <taxon>Actinomycetota</taxon>
        <taxon>Actinomycetes</taxon>
        <taxon>Micrococcales</taxon>
        <taxon>Micrococcaceae</taxon>
        <taxon>Micrococcus</taxon>
    </lineage>
</organism>
<dbReference type="Pfam" id="PF06094">
    <property type="entry name" value="GGACT"/>
    <property type="match status" value="1"/>
</dbReference>
<dbReference type="AlphaFoldDB" id="A0A1R4JLC2"/>
<evidence type="ECO:0000313" key="3">
    <source>
        <dbReference type="Proteomes" id="UP000196230"/>
    </source>
</evidence>
<dbReference type="InterPro" id="IPR036568">
    <property type="entry name" value="GGCT-like_sf"/>
</dbReference>
<dbReference type="Proteomes" id="UP000196230">
    <property type="component" value="Unassembled WGS sequence"/>
</dbReference>
<gene>
    <name evidence="2" type="ORF">FM125_09250</name>
</gene>
<accession>A0A1R4JLC2</accession>
<dbReference type="EMBL" id="FUKP01000063">
    <property type="protein sequence ID" value="SJN32809.1"/>
    <property type="molecule type" value="Genomic_DNA"/>
</dbReference>